<feature type="compositionally biased region" description="Low complexity" evidence="5">
    <location>
        <begin position="457"/>
        <end position="483"/>
    </location>
</feature>
<sequence length="568" mass="59414">MSVDTRTPRSSTGGRSPGFEEDVLNTVRVPSDPAQVIVNHASFRVKLGTSPPTPRYDPADDTTPIPVIPTSVRSAAEARMPRRRRAAPVVWSGHTEPGDPAATQLLQAVRSAGGTQLLPRVGEQLRDDDLDDGMPPVRPAVVAPRSPVVGGPPPGEPHGGVRPSRDAYGEDAYDTPPHGASYGDRYIDERDERDDYETRADRRDRRRGEPVRHAWYPGRRMNLGVVLLPLRIFLGFISIYAGLGKLCDPVYFDGGERGSMVHWLHALHPWSAAEPLRAAALAHPVGAGLTVAFLQVTVGVLTIMGLWQRMAASFGALLSVALLMTVSWRTVPVYDAPDIIYLAAWSPLVIAGAPVYSVDAKLAGEAWRRLGPRAPLWDLRRYVLRRGIVLATFAAGGTLVLGAVLGSAVRASHTHIVQPSVPSDLPTNDLPGSPLPQAPDTGAPSPRHSLVPGAAHGSKSPSADASSAAATAGTPGASATSGAGAVGGRSHLGGGTAGRRRLPSQDQTVQAPHDSAPAPRSEPANPPPSSGGSSTGGSLGGLLGSKPPTGWLLGMPGERRAPASNGMA</sequence>
<feature type="transmembrane region" description="Helical" evidence="6">
    <location>
        <begin position="388"/>
        <end position="409"/>
    </location>
</feature>
<gene>
    <name evidence="7" type="ORF">P2L57_27810</name>
</gene>
<reference evidence="7 8" key="1">
    <citation type="submission" date="2023-03" db="EMBL/GenBank/DDBJ databases">
        <title>Draft genome sequence of type strain Streptomyces ferralitis JCM 14344.</title>
        <authorList>
            <person name="Klaysubun C."/>
            <person name="Duangmal K."/>
        </authorList>
    </citation>
    <scope>NUCLEOTIDE SEQUENCE [LARGE SCALE GENOMIC DNA]</scope>
    <source>
        <strain evidence="7 8">JCM 14344</strain>
    </source>
</reference>
<protein>
    <submittedName>
        <fullName evidence="7">DoxX family protein</fullName>
    </submittedName>
</protein>
<evidence type="ECO:0000256" key="6">
    <source>
        <dbReference type="SAM" id="Phobius"/>
    </source>
</evidence>
<evidence type="ECO:0000313" key="7">
    <source>
        <dbReference type="EMBL" id="MDF2259381.1"/>
    </source>
</evidence>
<evidence type="ECO:0000256" key="2">
    <source>
        <dbReference type="ARBA" id="ARBA00022692"/>
    </source>
</evidence>
<feature type="region of interest" description="Disordered" evidence="5">
    <location>
        <begin position="126"/>
        <end position="208"/>
    </location>
</feature>
<dbReference type="Proteomes" id="UP001220022">
    <property type="component" value="Unassembled WGS sequence"/>
</dbReference>
<feature type="region of interest" description="Disordered" evidence="5">
    <location>
        <begin position="418"/>
        <end position="568"/>
    </location>
</feature>
<feature type="compositionally biased region" description="Low complexity" evidence="5">
    <location>
        <begin position="133"/>
        <end position="149"/>
    </location>
</feature>
<evidence type="ECO:0000256" key="5">
    <source>
        <dbReference type="SAM" id="MobiDB-lite"/>
    </source>
</evidence>
<dbReference type="PANTHER" id="PTHR39157:SF1">
    <property type="entry name" value="DOXX FAMILY PROTEIN"/>
    <property type="match status" value="1"/>
</dbReference>
<feature type="compositionally biased region" description="Polar residues" evidence="5">
    <location>
        <begin position="1"/>
        <end position="14"/>
    </location>
</feature>
<feature type="transmembrane region" description="Helical" evidence="6">
    <location>
        <begin position="222"/>
        <end position="243"/>
    </location>
</feature>
<dbReference type="Pfam" id="PF07681">
    <property type="entry name" value="DoxX"/>
    <property type="match status" value="1"/>
</dbReference>
<feature type="region of interest" description="Disordered" evidence="5">
    <location>
        <begin position="1"/>
        <end position="22"/>
    </location>
</feature>
<evidence type="ECO:0000256" key="3">
    <source>
        <dbReference type="ARBA" id="ARBA00022989"/>
    </source>
</evidence>
<keyword evidence="8" id="KW-1185">Reference proteome</keyword>
<feature type="region of interest" description="Disordered" evidence="5">
    <location>
        <begin position="45"/>
        <end position="82"/>
    </location>
</feature>
<evidence type="ECO:0000256" key="1">
    <source>
        <dbReference type="ARBA" id="ARBA00004141"/>
    </source>
</evidence>
<organism evidence="7 8">
    <name type="scientific">Streptantibioticus ferralitis</name>
    <dbReference type="NCBI Taxonomy" id="236510"/>
    <lineage>
        <taxon>Bacteria</taxon>
        <taxon>Bacillati</taxon>
        <taxon>Actinomycetota</taxon>
        <taxon>Actinomycetes</taxon>
        <taxon>Kitasatosporales</taxon>
        <taxon>Streptomycetaceae</taxon>
        <taxon>Streptantibioticus</taxon>
    </lineage>
</organism>
<feature type="compositionally biased region" description="Basic and acidic residues" evidence="5">
    <location>
        <begin position="196"/>
        <end position="208"/>
    </location>
</feature>
<keyword evidence="3 6" id="KW-1133">Transmembrane helix</keyword>
<dbReference type="EMBL" id="JARHTQ010000022">
    <property type="protein sequence ID" value="MDF2259381.1"/>
    <property type="molecule type" value="Genomic_DNA"/>
</dbReference>
<feature type="compositionally biased region" description="Gly residues" evidence="5">
    <location>
        <begin position="533"/>
        <end position="543"/>
    </location>
</feature>
<proteinExistence type="predicted"/>
<feature type="transmembrane region" description="Helical" evidence="6">
    <location>
        <begin position="314"/>
        <end position="333"/>
    </location>
</feature>
<comment type="subcellular location">
    <subcellularLocation>
        <location evidence="1">Membrane</location>
        <topology evidence="1">Multi-pass membrane protein</topology>
    </subcellularLocation>
</comment>
<dbReference type="InterPro" id="IPR032808">
    <property type="entry name" value="DoxX"/>
</dbReference>
<evidence type="ECO:0000256" key="4">
    <source>
        <dbReference type="ARBA" id="ARBA00023136"/>
    </source>
</evidence>
<keyword evidence="2 6" id="KW-0812">Transmembrane</keyword>
<feature type="transmembrane region" description="Helical" evidence="6">
    <location>
        <begin position="285"/>
        <end position="307"/>
    </location>
</feature>
<dbReference type="RefSeq" id="WP_275818898.1">
    <property type="nucleotide sequence ID" value="NZ_BAAANM010000009.1"/>
</dbReference>
<evidence type="ECO:0000313" key="8">
    <source>
        <dbReference type="Proteomes" id="UP001220022"/>
    </source>
</evidence>
<comment type="caution">
    <text evidence="7">The sequence shown here is derived from an EMBL/GenBank/DDBJ whole genome shotgun (WGS) entry which is preliminary data.</text>
</comment>
<keyword evidence="4 6" id="KW-0472">Membrane</keyword>
<accession>A0ABT5Z765</accession>
<feature type="transmembrane region" description="Helical" evidence="6">
    <location>
        <begin position="339"/>
        <end position="358"/>
    </location>
</feature>
<dbReference type="PANTHER" id="PTHR39157">
    <property type="entry name" value="INTEGRAL MEMBRANE PROTEIN-RELATED"/>
    <property type="match status" value="1"/>
</dbReference>
<name>A0ABT5Z765_9ACTN</name>
<feature type="compositionally biased region" description="Gly residues" evidence="5">
    <location>
        <begin position="484"/>
        <end position="497"/>
    </location>
</feature>